<sequence>KKTSDIAIDLDMSLRVVQRILKLWNDIGDVVNTPVKIGKAPLMNKEQEEFLVALLEHSPNLYLDKLTEELEVQHGILVNISTVWRTLQ</sequence>
<dbReference type="Proteomes" id="UP000054279">
    <property type="component" value="Unassembled WGS sequence"/>
</dbReference>
<reference evidence="1 2" key="1">
    <citation type="submission" date="2014-06" db="EMBL/GenBank/DDBJ databases">
        <title>Evolutionary Origins and Diversification of the Mycorrhizal Mutualists.</title>
        <authorList>
            <consortium name="DOE Joint Genome Institute"/>
            <consortium name="Mycorrhizal Genomics Consortium"/>
            <person name="Kohler A."/>
            <person name="Kuo A."/>
            <person name="Nagy L.G."/>
            <person name="Floudas D."/>
            <person name="Copeland A."/>
            <person name="Barry K.W."/>
            <person name="Cichocki N."/>
            <person name="Veneault-Fourrey C."/>
            <person name="LaButti K."/>
            <person name="Lindquist E.A."/>
            <person name="Lipzen A."/>
            <person name="Lundell T."/>
            <person name="Morin E."/>
            <person name="Murat C."/>
            <person name="Riley R."/>
            <person name="Ohm R."/>
            <person name="Sun H."/>
            <person name="Tunlid A."/>
            <person name="Henrissat B."/>
            <person name="Grigoriev I.V."/>
            <person name="Hibbett D.S."/>
            <person name="Martin F."/>
        </authorList>
    </citation>
    <scope>NUCLEOTIDE SEQUENCE [LARGE SCALE GENOMIC DNA]</scope>
    <source>
        <strain evidence="1 2">SS14</strain>
    </source>
</reference>
<dbReference type="EMBL" id="KN837148">
    <property type="protein sequence ID" value="KIJ39962.1"/>
    <property type="molecule type" value="Genomic_DNA"/>
</dbReference>
<feature type="non-terminal residue" evidence="1">
    <location>
        <position position="88"/>
    </location>
</feature>
<dbReference type="SUPFAM" id="SSF46689">
    <property type="entry name" value="Homeodomain-like"/>
    <property type="match status" value="1"/>
</dbReference>
<keyword evidence="2" id="KW-1185">Reference proteome</keyword>
<protein>
    <submittedName>
        <fullName evidence="1">Unplaced genomic scaffold SPHSTscaffold_73, whole genome shotgun sequence</fullName>
    </submittedName>
</protein>
<evidence type="ECO:0000313" key="1">
    <source>
        <dbReference type="EMBL" id="KIJ39962.1"/>
    </source>
</evidence>
<name>A0A0C9VF18_SPHS4</name>
<accession>A0A0C9VF18</accession>
<organism evidence="1 2">
    <name type="scientific">Sphaerobolus stellatus (strain SS14)</name>
    <dbReference type="NCBI Taxonomy" id="990650"/>
    <lineage>
        <taxon>Eukaryota</taxon>
        <taxon>Fungi</taxon>
        <taxon>Dikarya</taxon>
        <taxon>Basidiomycota</taxon>
        <taxon>Agaricomycotina</taxon>
        <taxon>Agaricomycetes</taxon>
        <taxon>Phallomycetidae</taxon>
        <taxon>Geastrales</taxon>
        <taxon>Sphaerobolaceae</taxon>
        <taxon>Sphaerobolus</taxon>
    </lineage>
</organism>
<dbReference type="InterPro" id="IPR009057">
    <property type="entry name" value="Homeodomain-like_sf"/>
</dbReference>
<evidence type="ECO:0000313" key="2">
    <source>
        <dbReference type="Proteomes" id="UP000054279"/>
    </source>
</evidence>
<gene>
    <name evidence="1" type="ORF">M422DRAFT_81290</name>
</gene>
<dbReference type="HOGENOM" id="CLU_056788_8_0_1"/>
<feature type="non-terminal residue" evidence="1">
    <location>
        <position position="1"/>
    </location>
</feature>
<dbReference type="AlphaFoldDB" id="A0A0C9VF18"/>
<proteinExistence type="predicted"/>
<dbReference type="OrthoDB" id="3264182at2759"/>